<dbReference type="RefSeq" id="WP_146748350.1">
    <property type="nucleotide sequence ID" value="NZ_CAWPHK010000083.1"/>
</dbReference>
<evidence type="ECO:0000313" key="2">
    <source>
        <dbReference type="Proteomes" id="UP000479300"/>
    </source>
</evidence>
<organism evidence="1 2">
    <name type="scientific">Photorhabdus laumondii subsp. laumondii</name>
    <name type="common">Photorhabdus luminescens subsp. laumondii</name>
    <dbReference type="NCBI Taxonomy" id="141679"/>
    <lineage>
        <taxon>Bacteria</taxon>
        <taxon>Pseudomonadati</taxon>
        <taxon>Pseudomonadota</taxon>
        <taxon>Gammaproteobacteria</taxon>
        <taxon>Enterobacterales</taxon>
        <taxon>Morganellaceae</taxon>
        <taxon>Photorhabdus</taxon>
    </lineage>
</organism>
<reference evidence="1 2" key="1">
    <citation type="submission" date="2019-12" db="EMBL/GenBank/DDBJ databases">
        <title>Engineering Photorhabdus to improve their lethality against agricultural pests.</title>
        <authorList>
            <person name="Machado R.A.R."/>
        </authorList>
    </citation>
    <scope>NUCLEOTIDE SEQUENCE [LARGE SCALE GENOMIC DNA]</scope>
    <source>
        <strain evidence="1 2">EN01</strain>
    </source>
</reference>
<name>A0A6L9JUD7_PHOLM</name>
<comment type="caution">
    <text evidence="1">The sequence shown here is derived from an EMBL/GenBank/DDBJ whole genome shotgun (WGS) entry which is preliminary data.</text>
</comment>
<dbReference type="AlphaFoldDB" id="A0A6L9JUD7"/>
<evidence type="ECO:0000313" key="1">
    <source>
        <dbReference type="EMBL" id="NDL41395.1"/>
    </source>
</evidence>
<dbReference type="EMBL" id="WSFA01000083">
    <property type="protein sequence ID" value="NDL41395.1"/>
    <property type="molecule type" value="Genomic_DNA"/>
</dbReference>
<sequence>MFDIVFVGFCASPHPCPCVVVLYNASIPENQTSPACPSPVAPHIALTQSDQTVPAGFSLGVPSAQTASVVVVAGIGTPEHPDVSGSPGLVESPRGTSPQGAHGTGRERLRSSGSSH</sequence>
<accession>A0A6L9JUD7</accession>
<proteinExistence type="predicted"/>
<protein>
    <submittedName>
        <fullName evidence="1">Uncharacterized protein</fullName>
    </submittedName>
</protein>
<gene>
    <name evidence="1" type="ORF">GPY51_22270</name>
</gene>
<dbReference type="Proteomes" id="UP000479300">
    <property type="component" value="Unassembled WGS sequence"/>
</dbReference>